<dbReference type="AlphaFoldDB" id="A0A8S2YDB5"/>
<evidence type="ECO:0000313" key="1">
    <source>
        <dbReference type="EMBL" id="CAF4549977.1"/>
    </source>
</evidence>
<gene>
    <name evidence="1" type="ORF">SMN809_LOCUS36988</name>
</gene>
<protein>
    <submittedName>
        <fullName evidence="1">Uncharacterized protein</fullName>
    </submittedName>
</protein>
<accession>A0A8S2YDB5</accession>
<proteinExistence type="predicted"/>
<comment type="caution">
    <text evidence="1">The sequence shown here is derived from an EMBL/GenBank/DDBJ whole genome shotgun (WGS) entry which is preliminary data.</text>
</comment>
<reference evidence="1" key="1">
    <citation type="submission" date="2021-02" db="EMBL/GenBank/DDBJ databases">
        <authorList>
            <person name="Nowell W R."/>
        </authorList>
    </citation>
    <scope>NUCLEOTIDE SEQUENCE</scope>
</reference>
<name>A0A8S2YDB5_9BILA</name>
<sequence length="45" mass="4593">MQHLIKTNGDDGAPLNGVPSSEAAGGIWKQIIYDGVGETPPLGST</sequence>
<dbReference type="EMBL" id="CAJOBI010092686">
    <property type="protein sequence ID" value="CAF4549977.1"/>
    <property type="molecule type" value="Genomic_DNA"/>
</dbReference>
<dbReference type="Proteomes" id="UP000676336">
    <property type="component" value="Unassembled WGS sequence"/>
</dbReference>
<evidence type="ECO:0000313" key="2">
    <source>
        <dbReference type="Proteomes" id="UP000676336"/>
    </source>
</evidence>
<feature type="non-terminal residue" evidence="1">
    <location>
        <position position="45"/>
    </location>
</feature>
<organism evidence="1 2">
    <name type="scientific">Rotaria magnacalcarata</name>
    <dbReference type="NCBI Taxonomy" id="392030"/>
    <lineage>
        <taxon>Eukaryota</taxon>
        <taxon>Metazoa</taxon>
        <taxon>Spiralia</taxon>
        <taxon>Gnathifera</taxon>
        <taxon>Rotifera</taxon>
        <taxon>Eurotatoria</taxon>
        <taxon>Bdelloidea</taxon>
        <taxon>Philodinida</taxon>
        <taxon>Philodinidae</taxon>
        <taxon>Rotaria</taxon>
    </lineage>
</organism>